<dbReference type="RefSeq" id="XP_022105934.1">
    <property type="nucleotide sequence ID" value="XM_022250242.1"/>
</dbReference>
<proteinExistence type="predicted"/>
<evidence type="ECO:0000313" key="2">
    <source>
        <dbReference type="RefSeq" id="XP_022105934.1"/>
    </source>
</evidence>
<dbReference type="GeneID" id="110987485"/>
<gene>
    <name evidence="2" type="primary">LOC110987485</name>
</gene>
<dbReference type="KEGG" id="aplc:110987485"/>
<accession>A0A8B7ZKA2</accession>
<sequence>MYNAQSTEFLFAARSKYHHIRRKYSISKLPLDKWFHLTFIVDSVGSPGMDLKVFVNGELMQVDDMSNATSKGGWSDGCTRLYLGMTNTCKKTYSVDQYGSSAAYSSLVVFDGLLSQQEIRHLYKYRSIGKLVNIAKTGYATIGLSLRPVEDAEHPFTIDDKSYTFCSKTTPRPTDGSSTSSSCLDQQEHPFICQM</sequence>
<keyword evidence="1" id="KW-1185">Reference proteome</keyword>
<name>A0A8B7ZKA2_ACAPL</name>
<dbReference type="Gene3D" id="2.60.120.200">
    <property type="match status" value="1"/>
</dbReference>
<dbReference type="SUPFAM" id="SSF49899">
    <property type="entry name" value="Concanavalin A-like lectins/glucanases"/>
    <property type="match status" value="1"/>
</dbReference>
<organism evidence="1 2">
    <name type="scientific">Acanthaster planci</name>
    <name type="common">Crown-of-thorns starfish</name>
    <dbReference type="NCBI Taxonomy" id="133434"/>
    <lineage>
        <taxon>Eukaryota</taxon>
        <taxon>Metazoa</taxon>
        <taxon>Echinodermata</taxon>
        <taxon>Eleutherozoa</taxon>
        <taxon>Asterozoa</taxon>
        <taxon>Asteroidea</taxon>
        <taxon>Valvatacea</taxon>
        <taxon>Valvatida</taxon>
        <taxon>Acanthasteridae</taxon>
        <taxon>Acanthaster</taxon>
    </lineage>
</organism>
<reference evidence="2" key="1">
    <citation type="submission" date="2025-08" db="UniProtKB">
        <authorList>
            <consortium name="RefSeq"/>
        </authorList>
    </citation>
    <scope>IDENTIFICATION</scope>
</reference>
<dbReference type="AlphaFoldDB" id="A0A8B7ZKA2"/>
<evidence type="ECO:0000313" key="1">
    <source>
        <dbReference type="Proteomes" id="UP000694845"/>
    </source>
</evidence>
<dbReference type="InterPro" id="IPR013320">
    <property type="entry name" value="ConA-like_dom_sf"/>
</dbReference>
<dbReference type="Proteomes" id="UP000694845">
    <property type="component" value="Unplaced"/>
</dbReference>
<protein>
    <submittedName>
        <fullName evidence="2">Uncharacterized protein LOC110987485</fullName>
    </submittedName>
</protein>